<evidence type="ECO:0000256" key="4">
    <source>
        <dbReference type="SAM" id="MobiDB-lite"/>
    </source>
</evidence>
<dbReference type="InterPro" id="IPR011990">
    <property type="entry name" value="TPR-like_helical_dom_sf"/>
</dbReference>
<feature type="repeat" description="TPR" evidence="3">
    <location>
        <begin position="496"/>
        <end position="529"/>
    </location>
</feature>
<dbReference type="InterPro" id="IPR019734">
    <property type="entry name" value="TPR_rpt"/>
</dbReference>
<dbReference type="InterPro" id="IPR050498">
    <property type="entry name" value="Ycf3"/>
</dbReference>
<dbReference type="Pfam" id="PF13414">
    <property type="entry name" value="TPR_11"/>
    <property type="match status" value="1"/>
</dbReference>
<name>A0ABT3TZ70_9ACTN</name>
<dbReference type="SUPFAM" id="SSF48452">
    <property type="entry name" value="TPR-like"/>
    <property type="match status" value="2"/>
</dbReference>
<feature type="repeat" description="TPR" evidence="3">
    <location>
        <begin position="530"/>
        <end position="563"/>
    </location>
</feature>
<dbReference type="Pfam" id="PF13432">
    <property type="entry name" value="TPR_16"/>
    <property type="match status" value="2"/>
</dbReference>
<evidence type="ECO:0000256" key="3">
    <source>
        <dbReference type="PROSITE-ProRule" id="PRU00339"/>
    </source>
</evidence>
<dbReference type="EMBL" id="JAPHNL010000190">
    <property type="protein sequence ID" value="MCX3061360.1"/>
    <property type="molecule type" value="Genomic_DNA"/>
</dbReference>
<dbReference type="Proteomes" id="UP001163064">
    <property type="component" value="Unassembled WGS sequence"/>
</dbReference>
<evidence type="ECO:0000256" key="2">
    <source>
        <dbReference type="ARBA" id="ARBA00022803"/>
    </source>
</evidence>
<evidence type="ECO:0000256" key="1">
    <source>
        <dbReference type="ARBA" id="ARBA00022737"/>
    </source>
</evidence>
<feature type="compositionally biased region" description="Low complexity" evidence="4">
    <location>
        <begin position="194"/>
        <end position="211"/>
    </location>
</feature>
<dbReference type="PROSITE" id="PS50005">
    <property type="entry name" value="TPR"/>
    <property type="match status" value="3"/>
</dbReference>
<dbReference type="SMART" id="SM00028">
    <property type="entry name" value="TPR"/>
    <property type="match status" value="7"/>
</dbReference>
<keyword evidence="6" id="KW-1185">Reference proteome</keyword>
<dbReference type="PANTHER" id="PTHR44858">
    <property type="entry name" value="TETRATRICOPEPTIDE REPEAT PROTEIN 6"/>
    <property type="match status" value="1"/>
</dbReference>
<organism evidence="5 6">
    <name type="scientific">Streptomyces beihaiensis</name>
    <dbReference type="NCBI Taxonomy" id="2984495"/>
    <lineage>
        <taxon>Bacteria</taxon>
        <taxon>Bacillati</taxon>
        <taxon>Actinomycetota</taxon>
        <taxon>Actinomycetes</taxon>
        <taxon>Kitasatosporales</taxon>
        <taxon>Streptomycetaceae</taxon>
        <taxon>Streptomyces</taxon>
    </lineage>
</organism>
<sequence length="716" mass="78540">MEQATPRHHWLCGGSRDDRAAVLPSLALPQALEDPVDAHRRLRGPYTAAGTLVRALTPAVLPRDSELVRRHDIEILSVAPELKEQVPNSRETLTSMALPAERTRYYARLRTKRIANGLVEFVRDAWDDDAPRSLVIENAEHADASDQEFLAALLRRVDPARLTVVVCTGAARQPGAQLAAALAQHCSPTEVPHGAAEAAQAGTGTAGTGTAETTTAEADPAAAAWDFVRSECLDDGPGATGRAAYEALTDAQRAALHDRRAAELTAANEFTLRLGAVPYHLERGADPLGTAVPALWEAADHCMVNGFYDAVIELAQRGHLLIEGTDDIRLWWKFGRPLGLALSLLDRTQEAERVYEQARILFTSPQEQMECVYSIAMLYTRHHPMELRDDRKAKALLNGAIATASLLEGRVERAFKSAFYKNGRALVEVHLGDLREGLRLVNECIEDLDRKLTPDEHRLHRSVLKNNRARVCIGLGRFDDALADYAVVIEQDPNHAEHYLERGDILRRLGRDEEALADYTRALELSPPFPEIYYNRGDLRLADGDVKGAMEDFSYVIELEPEFLEAYINRAGLHLELGDPDAALRDAETGLRLAPDCAHLHAVVGHVLAEREDHAGAEAAYDRALNADPALVSALCGRATARYETGRRQAALEDLSRAVELEPDDPALLYNRAFLRRETGAVKDALDDLELASTLAPDDEEIAAALTDCRHAAAAA</sequence>
<comment type="caution">
    <text evidence="5">The sequence shown here is derived from an EMBL/GenBank/DDBJ whole genome shotgun (WGS) entry which is preliminary data.</text>
</comment>
<keyword evidence="2 3" id="KW-0802">TPR repeat</keyword>
<dbReference type="PROSITE" id="PS50293">
    <property type="entry name" value="TPR_REGION"/>
    <property type="match status" value="1"/>
</dbReference>
<evidence type="ECO:0000313" key="6">
    <source>
        <dbReference type="Proteomes" id="UP001163064"/>
    </source>
</evidence>
<protein>
    <submittedName>
        <fullName evidence="5">Tetratricopeptide repeat protein</fullName>
    </submittedName>
</protein>
<dbReference type="RefSeq" id="WP_266600657.1">
    <property type="nucleotide sequence ID" value="NZ_JAPHNL010000190.1"/>
</dbReference>
<feature type="region of interest" description="Disordered" evidence="4">
    <location>
        <begin position="191"/>
        <end position="211"/>
    </location>
</feature>
<gene>
    <name evidence="5" type="ORF">OFY01_16660</name>
</gene>
<evidence type="ECO:0000313" key="5">
    <source>
        <dbReference type="EMBL" id="MCX3061360.1"/>
    </source>
</evidence>
<reference evidence="5" key="1">
    <citation type="submission" date="2022-10" db="EMBL/GenBank/DDBJ databases">
        <title>Streptomyces beihaiensis sp. nov., a chitin degrading actinobacterium, isolated from shrimp pond soil.</title>
        <authorList>
            <person name="Xie J."/>
            <person name="Shen N."/>
        </authorList>
    </citation>
    <scope>NUCLEOTIDE SEQUENCE</scope>
    <source>
        <strain evidence="5">GXMU-J5</strain>
    </source>
</reference>
<keyword evidence="1" id="KW-0677">Repeat</keyword>
<feature type="repeat" description="TPR" evidence="3">
    <location>
        <begin position="632"/>
        <end position="665"/>
    </location>
</feature>
<dbReference type="Gene3D" id="1.25.40.10">
    <property type="entry name" value="Tetratricopeptide repeat domain"/>
    <property type="match status" value="3"/>
</dbReference>
<dbReference type="PANTHER" id="PTHR44858:SF1">
    <property type="entry name" value="UDP-N-ACETYLGLUCOSAMINE--PEPTIDE N-ACETYLGLUCOSAMINYLTRANSFERASE SPINDLY-RELATED"/>
    <property type="match status" value="1"/>
</dbReference>
<accession>A0ABT3TZ70</accession>
<proteinExistence type="predicted"/>